<evidence type="ECO:0000256" key="11">
    <source>
        <dbReference type="RuleBase" id="RU003357"/>
    </source>
</evidence>
<dbReference type="Gene3D" id="2.170.130.10">
    <property type="entry name" value="TonB-dependent receptor, plug domain"/>
    <property type="match status" value="1"/>
</dbReference>
<evidence type="ECO:0000256" key="2">
    <source>
        <dbReference type="ARBA" id="ARBA00022448"/>
    </source>
</evidence>
<dbReference type="CDD" id="cd01347">
    <property type="entry name" value="ligand_gated_channel"/>
    <property type="match status" value="1"/>
</dbReference>
<keyword evidence="5 12" id="KW-0732">Signal</keyword>
<proteinExistence type="inferred from homology"/>
<sequence>MKKVFKILFFLLLPLTIEAQTITLPKVVVTASRIEEKETASSITILDGEELKKQGVINVTEALHQIPGISITQYGFGGATSVYIRGGKNGQAAILIDGVPIYDPAGIDKGDLGAFLSHLQIEDIDRIEIVRGPQSILYGSNAMTGVINIITKKGIGKPKIKLLTEGGSFNTSRESLTLSGGKEDLNYFLNYTRFDSDGISKTNSKSSYFNPDKDAYREHYLGGKADLKFSDKVRFGFSLRYINAEQELDGWNDFENDRLFFTQLYYEQDLFPIWEHNLRFSYTSTNRKYEPYDFYEGTLTDFSWQHNFKLFKFFKVITGFDYRYERANTSYIEEKDLDEKAWFGEGIFNYKNLYISLGVRYTDVQDVGNKTTYRFAGAYTFPTQTKIHISYGTGFRAPSLYQLYGKFFGISVGNPNLKPEYSEGFDVGITQWFLNKKLSFDITYFYNDIDDLIDFDWIKGYLNIGEVYTQGIEISIDILPLSWWQVGLFYTWLNAKDLTNDTWLLKRPHHKFGFSTVLSLDKCYLGIYGNYVGHYSDYLNTQVKSYFVMHAALRYKINRHISFHVRVNNLFDRDYEETYGFNTPGISAYGGAEIIW</sequence>
<evidence type="ECO:0000256" key="10">
    <source>
        <dbReference type="PROSITE-ProRule" id="PRU01360"/>
    </source>
</evidence>
<dbReference type="SUPFAM" id="SSF56935">
    <property type="entry name" value="Porins"/>
    <property type="match status" value="1"/>
</dbReference>
<dbReference type="InterPro" id="IPR000531">
    <property type="entry name" value="Beta-barrel_TonB"/>
</dbReference>
<evidence type="ECO:0000256" key="9">
    <source>
        <dbReference type="ARBA" id="ARBA00023237"/>
    </source>
</evidence>
<evidence type="ECO:0000256" key="12">
    <source>
        <dbReference type="SAM" id="SignalP"/>
    </source>
</evidence>
<reference evidence="15" key="1">
    <citation type="journal article" date="2020" name="mSystems">
        <title>Genome- and Community-Level Interaction Insights into Carbon Utilization and Element Cycling Functions of Hydrothermarchaeota in Hydrothermal Sediment.</title>
        <authorList>
            <person name="Zhou Z."/>
            <person name="Liu Y."/>
            <person name="Xu W."/>
            <person name="Pan J."/>
            <person name="Luo Z.H."/>
            <person name="Li M."/>
        </authorList>
    </citation>
    <scope>NUCLEOTIDE SEQUENCE [LARGE SCALE GENOMIC DNA]</scope>
    <source>
        <strain evidence="15">HyVt-233</strain>
    </source>
</reference>
<evidence type="ECO:0000256" key="6">
    <source>
        <dbReference type="ARBA" id="ARBA00023077"/>
    </source>
</evidence>
<dbReference type="AlphaFoldDB" id="A0A7C0Y5P2"/>
<accession>A0A7C0Y5P2</accession>
<keyword evidence="6 11" id="KW-0798">TonB box</keyword>
<evidence type="ECO:0000259" key="14">
    <source>
        <dbReference type="Pfam" id="PF07715"/>
    </source>
</evidence>
<evidence type="ECO:0000256" key="1">
    <source>
        <dbReference type="ARBA" id="ARBA00004571"/>
    </source>
</evidence>
<comment type="caution">
    <text evidence="15">The sequence shown here is derived from an EMBL/GenBank/DDBJ whole genome shotgun (WGS) entry which is preliminary data.</text>
</comment>
<dbReference type="InterPro" id="IPR037066">
    <property type="entry name" value="Plug_dom_sf"/>
</dbReference>
<dbReference type="Proteomes" id="UP000886289">
    <property type="component" value="Unassembled WGS sequence"/>
</dbReference>
<keyword evidence="4 10" id="KW-0812">Transmembrane</keyword>
<dbReference type="InterPro" id="IPR012910">
    <property type="entry name" value="Plug_dom"/>
</dbReference>
<dbReference type="GO" id="GO:0009279">
    <property type="term" value="C:cell outer membrane"/>
    <property type="evidence" value="ECO:0007669"/>
    <property type="project" value="UniProtKB-SubCell"/>
</dbReference>
<evidence type="ECO:0000256" key="5">
    <source>
        <dbReference type="ARBA" id="ARBA00022729"/>
    </source>
</evidence>
<dbReference type="EMBL" id="DRBS01000339">
    <property type="protein sequence ID" value="HDD45018.1"/>
    <property type="molecule type" value="Genomic_DNA"/>
</dbReference>
<comment type="similarity">
    <text evidence="10 11">Belongs to the TonB-dependent receptor family.</text>
</comment>
<evidence type="ECO:0000313" key="15">
    <source>
        <dbReference type="EMBL" id="HDD45018.1"/>
    </source>
</evidence>
<dbReference type="PANTHER" id="PTHR30069:SF29">
    <property type="entry name" value="HEMOGLOBIN AND HEMOGLOBIN-HAPTOGLOBIN-BINDING PROTEIN 1-RELATED"/>
    <property type="match status" value="1"/>
</dbReference>
<dbReference type="Pfam" id="PF00593">
    <property type="entry name" value="TonB_dep_Rec_b-barrel"/>
    <property type="match status" value="1"/>
</dbReference>
<dbReference type="Pfam" id="PF07715">
    <property type="entry name" value="Plug"/>
    <property type="match status" value="1"/>
</dbReference>
<keyword evidence="7 10" id="KW-0472">Membrane</keyword>
<dbReference type="InterPro" id="IPR039426">
    <property type="entry name" value="TonB-dep_rcpt-like"/>
</dbReference>
<protein>
    <submittedName>
        <fullName evidence="15">TonB-dependent receptor</fullName>
    </submittedName>
</protein>
<feature type="domain" description="TonB-dependent receptor plug" evidence="14">
    <location>
        <begin position="36"/>
        <end position="146"/>
    </location>
</feature>
<evidence type="ECO:0000256" key="3">
    <source>
        <dbReference type="ARBA" id="ARBA00022452"/>
    </source>
</evidence>
<keyword evidence="8 15" id="KW-0675">Receptor</keyword>
<dbReference type="GO" id="GO:0044718">
    <property type="term" value="P:siderophore transmembrane transport"/>
    <property type="evidence" value="ECO:0007669"/>
    <property type="project" value="TreeGrafter"/>
</dbReference>
<keyword evidence="2 10" id="KW-0813">Transport</keyword>
<dbReference type="PROSITE" id="PS52016">
    <property type="entry name" value="TONB_DEPENDENT_REC_3"/>
    <property type="match status" value="1"/>
</dbReference>
<dbReference type="GO" id="GO:0015344">
    <property type="term" value="F:siderophore uptake transmembrane transporter activity"/>
    <property type="evidence" value="ECO:0007669"/>
    <property type="project" value="TreeGrafter"/>
</dbReference>
<gene>
    <name evidence="15" type="ORF">ENG63_09210</name>
</gene>
<organism evidence="15">
    <name type="scientific">Desulfofervidus auxilii</name>
    <dbReference type="NCBI Taxonomy" id="1621989"/>
    <lineage>
        <taxon>Bacteria</taxon>
        <taxon>Pseudomonadati</taxon>
        <taxon>Thermodesulfobacteriota</taxon>
        <taxon>Candidatus Desulfofervidia</taxon>
        <taxon>Candidatus Desulfofervidales</taxon>
        <taxon>Candidatus Desulfofervidaceae</taxon>
        <taxon>Candidatus Desulfofervidus</taxon>
    </lineage>
</organism>
<dbReference type="PANTHER" id="PTHR30069">
    <property type="entry name" value="TONB-DEPENDENT OUTER MEMBRANE RECEPTOR"/>
    <property type="match status" value="1"/>
</dbReference>
<name>A0A7C0Y5P2_DESA2</name>
<keyword evidence="9 10" id="KW-0998">Cell outer membrane</keyword>
<evidence type="ECO:0000259" key="13">
    <source>
        <dbReference type="Pfam" id="PF00593"/>
    </source>
</evidence>
<comment type="subcellular location">
    <subcellularLocation>
        <location evidence="1 10">Cell outer membrane</location>
        <topology evidence="1 10">Multi-pass membrane protein</topology>
    </subcellularLocation>
</comment>
<dbReference type="InterPro" id="IPR036942">
    <property type="entry name" value="Beta-barrel_TonB_sf"/>
</dbReference>
<feature type="signal peptide" evidence="12">
    <location>
        <begin position="1"/>
        <end position="19"/>
    </location>
</feature>
<feature type="domain" description="TonB-dependent receptor-like beta-barrel" evidence="13">
    <location>
        <begin position="184"/>
        <end position="570"/>
    </location>
</feature>
<evidence type="ECO:0000256" key="4">
    <source>
        <dbReference type="ARBA" id="ARBA00022692"/>
    </source>
</evidence>
<keyword evidence="3 10" id="KW-1134">Transmembrane beta strand</keyword>
<evidence type="ECO:0000256" key="8">
    <source>
        <dbReference type="ARBA" id="ARBA00023170"/>
    </source>
</evidence>
<dbReference type="Gene3D" id="2.40.170.20">
    <property type="entry name" value="TonB-dependent receptor, beta-barrel domain"/>
    <property type="match status" value="1"/>
</dbReference>
<evidence type="ECO:0000256" key="7">
    <source>
        <dbReference type="ARBA" id="ARBA00023136"/>
    </source>
</evidence>
<feature type="chain" id="PRO_5027684237" evidence="12">
    <location>
        <begin position="20"/>
        <end position="596"/>
    </location>
</feature>